<dbReference type="RefSeq" id="WP_344190619.1">
    <property type="nucleotide sequence ID" value="NZ_BAAARN010000001.1"/>
</dbReference>
<evidence type="ECO:0000313" key="3">
    <source>
        <dbReference type="Proteomes" id="UP001501326"/>
    </source>
</evidence>
<dbReference type="InterPro" id="IPR023393">
    <property type="entry name" value="START-like_dom_sf"/>
</dbReference>
<dbReference type="Gene3D" id="3.30.530.20">
    <property type="match status" value="1"/>
</dbReference>
<dbReference type="Proteomes" id="UP001501326">
    <property type="component" value="Unassembled WGS sequence"/>
</dbReference>
<proteinExistence type="predicted"/>
<gene>
    <name evidence="2" type="ORF">GCM10009867_08730</name>
</gene>
<evidence type="ECO:0000256" key="1">
    <source>
        <dbReference type="SAM" id="MobiDB-lite"/>
    </source>
</evidence>
<evidence type="ECO:0008006" key="4">
    <source>
        <dbReference type="Google" id="ProtNLM"/>
    </source>
</evidence>
<feature type="region of interest" description="Disordered" evidence="1">
    <location>
        <begin position="1"/>
        <end position="20"/>
    </location>
</feature>
<keyword evidence="3" id="KW-1185">Reference proteome</keyword>
<reference evidence="3" key="1">
    <citation type="journal article" date="2019" name="Int. J. Syst. Evol. Microbiol.">
        <title>The Global Catalogue of Microorganisms (GCM) 10K type strain sequencing project: providing services to taxonomists for standard genome sequencing and annotation.</title>
        <authorList>
            <consortium name="The Broad Institute Genomics Platform"/>
            <consortium name="The Broad Institute Genome Sequencing Center for Infectious Disease"/>
            <person name="Wu L."/>
            <person name="Ma J."/>
        </authorList>
    </citation>
    <scope>NUCLEOTIDE SEQUENCE [LARGE SCALE GENOMIC DNA]</scope>
    <source>
        <strain evidence="3">JCM 16378</strain>
    </source>
</reference>
<protein>
    <recommendedName>
        <fullName evidence="4">Polyketide cyclase</fullName>
    </recommendedName>
</protein>
<name>A0ABP6GYL9_9MICO</name>
<evidence type="ECO:0000313" key="2">
    <source>
        <dbReference type="EMBL" id="GAA2732569.1"/>
    </source>
</evidence>
<accession>A0ABP6GYL9</accession>
<sequence length="205" mass="22265">MQRAQPPAGRTGPVLGPLPGLPRAWGVTEQEWATALPCDEGTGPGWVRLMRGVSCSAPPEALWPWLCMMRRAPYSYDWVDNLGRRSPRTLDPAVADLAPGQVVATVFVLESFVQGESFTMTLRPGRATAAFGQIRSTYAVWPAPSATGGGSRIVGVMHCAPRPSLPRRAAGVLLDWGDLVMMRKQLRTFAELAERDSQQVPRPSS</sequence>
<dbReference type="EMBL" id="BAAARN010000001">
    <property type="protein sequence ID" value="GAA2732569.1"/>
    <property type="molecule type" value="Genomic_DNA"/>
</dbReference>
<organism evidence="2 3">
    <name type="scientific">Pedococcus aerophilus</name>
    <dbReference type="NCBI Taxonomy" id="436356"/>
    <lineage>
        <taxon>Bacteria</taxon>
        <taxon>Bacillati</taxon>
        <taxon>Actinomycetota</taxon>
        <taxon>Actinomycetes</taxon>
        <taxon>Micrococcales</taxon>
        <taxon>Intrasporangiaceae</taxon>
        <taxon>Pedococcus</taxon>
    </lineage>
</organism>
<comment type="caution">
    <text evidence="2">The sequence shown here is derived from an EMBL/GenBank/DDBJ whole genome shotgun (WGS) entry which is preliminary data.</text>
</comment>
<dbReference type="SUPFAM" id="SSF55961">
    <property type="entry name" value="Bet v1-like"/>
    <property type="match status" value="1"/>
</dbReference>